<protein>
    <submittedName>
        <fullName evidence="1">Uncharacterized protein</fullName>
    </submittedName>
</protein>
<accession>A0A6J5N5C2</accession>
<sequence>MTLKENLNEQLSEAFANEIEKLTDE</sequence>
<dbReference type="EMBL" id="LR796598">
    <property type="protein sequence ID" value="CAB4154028.1"/>
    <property type="molecule type" value="Genomic_DNA"/>
</dbReference>
<evidence type="ECO:0000313" key="1">
    <source>
        <dbReference type="EMBL" id="CAB4154028.1"/>
    </source>
</evidence>
<reference evidence="1" key="1">
    <citation type="submission" date="2020-04" db="EMBL/GenBank/DDBJ databases">
        <authorList>
            <person name="Chiriac C."/>
            <person name="Salcher M."/>
            <person name="Ghai R."/>
            <person name="Kavagutti S V."/>
        </authorList>
    </citation>
    <scope>NUCLEOTIDE SEQUENCE</scope>
</reference>
<gene>
    <name evidence="1" type="ORF">UFOVP634_49</name>
</gene>
<feature type="non-terminal residue" evidence="1">
    <location>
        <position position="25"/>
    </location>
</feature>
<name>A0A6J5N5C2_9CAUD</name>
<organism evidence="1">
    <name type="scientific">uncultured Caudovirales phage</name>
    <dbReference type="NCBI Taxonomy" id="2100421"/>
    <lineage>
        <taxon>Viruses</taxon>
        <taxon>Duplodnaviria</taxon>
        <taxon>Heunggongvirae</taxon>
        <taxon>Uroviricota</taxon>
        <taxon>Caudoviricetes</taxon>
        <taxon>Peduoviridae</taxon>
        <taxon>Maltschvirus</taxon>
        <taxon>Maltschvirus maltsch</taxon>
    </lineage>
</organism>
<proteinExistence type="predicted"/>